<name>A0A3S0T803_9HYPH</name>
<protein>
    <submittedName>
        <fullName evidence="3">Uncharacterized protein</fullName>
    </submittedName>
</protein>
<keyword evidence="2" id="KW-1133">Transmembrane helix</keyword>
<accession>A0A3S0T803</accession>
<evidence type="ECO:0000256" key="2">
    <source>
        <dbReference type="SAM" id="Phobius"/>
    </source>
</evidence>
<proteinExistence type="predicted"/>
<keyword evidence="4" id="KW-1185">Reference proteome</keyword>
<sequence length="84" mass="9087">MDQQIRAEIEKLHERVSGLKERVVNLEAQHPHINAALARIEGSVDKLTNRIGRAIWAVLTPVIVLAVGAGFKIIASGSLTQIGP</sequence>
<evidence type="ECO:0000256" key="1">
    <source>
        <dbReference type="SAM" id="Coils"/>
    </source>
</evidence>
<dbReference type="Proteomes" id="UP000278823">
    <property type="component" value="Unassembled WGS sequence"/>
</dbReference>
<reference evidence="4" key="1">
    <citation type="submission" date="2018-11" db="EMBL/GenBank/DDBJ databases">
        <title>Rhizobium chutanense sp. nov., isolated from root nodules of Phaseolus vulgaris in China.</title>
        <authorList>
            <person name="Huo Y."/>
        </authorList>
    </citation>
    <scope>NUCLEOTIDE SEQUENCE [LARGE SCALE GENOMIC DNA]</scope>
    <source>
        <strain evidence="4">CCBAU 65647</strain>
    </source>
</reference>
<dbReference type="OrthoDB" id="8371163at2"/>
<evidence type="ECO:0000313" key="4">
    <source>
        <dbReference type="Proteomes" id="UP000278823"/>
    </source>
</evidence>
<comment type="caution">
    <text evidence="3">The sequence shown here is derived from an EMBL/GenBank/DDBJ whole genome shotgun (WGS) entry which is preliminary data.</text>
</comment>
<organism evidence="3 4">
    <name type="scientific">Rhizobium vallis</name>
    <dbReference type="NCBI Taxonomy" id="634290"/>
    <lineage>
        <taxon>Bacteria</taxon>
        <taxon>Pseudomonadati</taxon>
        <taxon>Pseudomonadota</taxon>
        <taxon>Alphaproteobacteria</taxon>
        <taxon>Hyphomicrobiales</taxon>
        <taxon>Rhizobiaceae</taxon>
        <taxon>Rhizobium/Agrobacterium group</taxon>
        <taxon>Rhizobium</taxon>
    </lineage>
</organism>
<gene>
    <name evidence="3" type="ORF">EFQ99_31520</name>
</gene>
<keyword evidence="2" id="KW-0812">Transmembrane</keyword>
<keyword evidence="1" id="KW-0175">Coiled coil</keyword>
<dbReference type="AlphaFoldDB" id="A0A3S0T803"/>
<keyword evidence="2" id="KW-0472">Membrane</keyword>
<feature type="coiled-coil region" evidence="1">
    <location>
        <begin position="2"/>
        <end position="29"/>
    </location>
</feature>
<evidence type="ECO:0000313" key="3">
    <source>
        <dbReference type="EMBL" id="RUM19297.1"/>
    </source>
</evidence>
<dbReference type="RefSeq" id="WP_126924956.1">
    <property type="nucleotide sequence ID" value="NZ_ML133703.1"/>
</dbReference>
<feature type="transmembrane region" description="Helical" evidence="2">
    <location>
        <begin position="54"/>
        <end position="75"/>
    </location>
</feature>
<dbReference type="EMBL" id="RJTH01000020">
    <property type="protein sequence ID" value="RUM19297.1"/>
    <property type="molecule type" value="Genomic_DNA"/>
</dbReference>